<evidence type="ECO:0000313" key="1">
    <source>
        <dbReference type="EMBL" id="KAI3705865.1"/>
    </source>
</evidence>
<protein>
    <submittedName>
        <fullName evidence="1">Uncharacterized protein</fullName>
    </submittedName>
</protein>
<dbReference type="Proteomes" id="UP001056120">
    <property type="component" value="Linkage Group LG25"/>
</dbReference>
<keyword evidence="2" id="KW-1185">Reference proteome</keyword>
<sequence>MQQQPSPSASKIPLSAITTDQIQKTPDAKHEVNGSDRLSNMSKQYLEDNKNLIMAILEYQKLGKFQECAQYQAVLQKNLMYLAAIADAQPPTTQTPNPSQASSSFFTPTNPVPQSSNFMQQPPQQPGGGSGQKLPFQLNSIHTRDQQQQLLHFQQQQQQFQAQMGIRAGAQNNMFGMQSALGADPGGRQGGPEVAYGGDGRGMFFDNGGFRDS</sequence>
<dbReference type="EMBL" id="CM042042">
    <property type="protein sequence ID" value="KAI3705865.1"/>
    <property type="molecule type" value="Genomic_DNA"/>
</dbReference>
<accession>A0ACB9ABQ4</accession>
<name>A0ACB9ABQ4_9ASTR</name>
<proteinExistence type="predicted"/>
<reference evidence="1 2" key="2">
    <citation type="journal article" date="2022" name="Mol. Ecol. Resour.">
        <title>The genomes of chicory, endive, great burdock and yacon provide insights into Asteraceae paleo-polyploidization history and plant inulin production.</title>
        <authorList>
            <person name="Fan W."/>
            <person name="Wang S."/>
            <person name="Wang H."/>
            <person name="Wang A."/>
            <person name="Jiang F."/>
            <person name="Liu H."/>
            <person name="Zhao H."/>
            <person name="Xu D."/>
            <person name="Zhang Y."/>
        </authorList>
    </citation>
    <scope>NUCLEOTIDE SEQUENCE [LARGE SCALE GENOMIC DNA]</scope>
    <source>
        <strain evidence="2">cv. Yunnan</strain>
        <tissue evidence="1">Leaves</tissue>
    </source>
</reference>
<gene>
    <name evidence="1" type="ORF">L1987_76114</name>
</gene>
<evidence type="ECO:0000313" key="2">
    <source>
        <dbReference type="Proteomes" id="UP001056120"/>
    </source>
</evidence>
<comment type="caution">
    <text evidence="1">The sequence shown here is derived from an EMBL/GenBank/DDBJ whole genome shotgun (WGS) entry which is preliminary data.</text>
</comment>
<reference evidence="2" key="1">
    <citation type="journal article" date="2022" name="Mol. Ecol. Resour.">
        <title>The genomes of chicory, endive, great burdock and yacon provide insights into Asteraceae palaeo-polyploidization history and plant inulin production.</title>
        <authorList>
            <person name="Fan W."/>
            <person name="Wang S."/>
            <person name="Wang H."/>
            <person name="Wang A."/>
            <person name="Jiang F."/>
            <person name="Liu H."/>
            <person name="Zhao H."/>
            <person name="Xu D."/>
            <person name="Zhang Y."/>
        </authorList>
    </citation>
    <scope>NUCLEOTIDE SEQUENCE [LARGE SCALE GENOMIC DNA]</scope>
    <source>
        <strain evidence="2">cv. Yunnan</strain>
    </source>
</reference>
<organism evidence="1 2">
    <name type="scientific">Smallanthus sonchifolius</name>
    <dbReference type="NCBI Taxonomy" id="185202"/>
    <lineage>
        <taxon>Eukaryota</taxon>
        <taxon>Viridiplantae</taxon>
        <taxon>Streptophyta</taxon>
        <taxon>Embryophyta</taxon>
        <taxon>Tracheophyta</taxon>
        <taxon>Spermatophyta</taxon>
        <taxon>Magnoliopsida</taxon>
        <taxon>eudicotyledons</taxon>
        <taxon>Gunneridae</taxon>
        <taxon>Pentapetalae</taxon>
        <taxon>asterids</taxon>
        <taxon>campanulids</taxon>
        <taxon>Asterales</taxon>
        <taxon>Asteraceae</taxon>
        <taxon>Asteroideae</taxon>
        <taxon>Heliantheae alliance</taxon>
        <taxon>Millerieae</taxon>
        <taxon>Smallanthus</taxon>
    </lineage>
</organism>